<organism evidence="13 14">
    <name type="scientific">Blattamonas nauphoetae</name>
    <dbReference type="NCBI Taxonomy" id="2049346"/>
    <lineage>
        <taxon>Eukaryota</taxon>
        <taxon>Metamonada</taxon>
        <taxon>Preaxostyla</taxon>
        <taxon>Oxymonadida</taxon>
        <taxon>Blattamonas</taxon>
    </lineage>
</organism>
<dbReference type="Proteomes" id="UP001281761">
    <property type="component" value="Unassembled WGS sequence"/>
</dbReference>
<dbReference type="InterPro" id="IPR006555">
    <property type="entry name" value="ATP-dep_Helicase_C"/>
</dbReference>
<dbReference type="InterPro" id="IPR045028">
    <property type="entry name" value="DinG/Rad3-like"/>
</dbReference>
<dbReference type="EMBL" id="JARBJD010000056">
    <property type="protein sequence ID" value="KAK2956424.1"/>
    <property type="molecule type" value="Genomic_DNA"/>
</dbReference>
<reference evidence="13 14" key="1">
    <citation type="journal article" date="2022" name="bioRxiv">
        <title>Genomics of Preaxostyla Flagellates Illuminates Evolutionary Transitions and the Path Towards Mitochondrial Loss.</title>
        <authorList>
            <person name="Novak L.V.F."/>
            <person name="Treitli S.C."/>
            <person name="Pyrih J."/>
            <person name="Halakuc P."/>
            <person name="Pipaliya S.V."/>
            <person name="Vacek V."/>
            <person name="Brzon O."/>
            <person name="Soukal P."/>
            <person name="Eme L."/>
            <person name="Dacks J.B."/>
            <person name="Karnkowska A."/>
            <person name="Elias M."/>
            <person name="Hampl V."/>
        </authorList>
    </citation>
    <scope>NUCLEOTIDE SEQUENCE [LARGE SCALE GENOMIC DNA]</scope>
    <source>
        <strain evidence="13">NAU3</strain>
        <tissue evidence="13">Gut</tissue>
    </source>
</reference>
<keyword evidence="5 13" id="KW-0378">Hydrolase</keyword>
<evidence type="ECO:0000256" key="6">
    <source>
        <dbReference type="ARBA" id="ARBA00022806"/>
    </source>
</evidence>
<keyword evidence="14" id="KW-1185">Reference proteome</keyword>
<evidence type="ECO:0000256" key="1">
    <source>
        <dbReference type="ARBA" id="ARBA00001966"/>
    </source>
</evidence>
<dbReference type="InterPro" id="IPR014013">
    <property type="entry name" value="Helic_SF1/SF2_ATP-bd_DinG/Rad3"/>
</dbReference>
<dbReference type="SMART" id="SM00488">
    <property type="entry name" value="DEXDc2"/>
    <property type="match status" value="1"/>
</dbReference>
<accession>A0ABQ9XY81</accession>
<protein>
    <submittedName>
        <fullName evidence="13">ATP-dependent DNA helicase DDX11</fullName>
        <ecNumber evidence="13">3.6.4.12</ecNumber>
    </submittedName>
</protein>
<evidence type="ECO:0000256" key="7">
    <source>
        <dbReference type="ARBA" id="ARBA00022840"/>
    </source>
</evidence>
<keyword evidence="8" id="KW-0408">Iron</keyword>
<keyword evidence="3" id="KW-0479">Metal-binding</keyword>
<keyword evidence="6 13" id="KW-0347">Helicase</keyword>
<evidence type="ECO:0000313" key="13">
    <source>
        <dbReference type="EMBL" id="KAK2956424.1"/>
    </source>
</evidence>
<feature type="region of interest" description="Disordered" evidence="11">
    <location>
        <begin position="366"/>
        <end position="406"/>
    </location>
</feature>
<evidence type="ECO:0000259" key="12">
    <source>
        <dbReference type="PROSITE" id="PS51193"/>
    </source>
</evidence>
<dbReference type="SMART" id="SM00491">
    <property type="entry name" value="HELICc2"/>
    <property type="match status" value="1"/>
</dbReference>
<dbReference type="PROSITE" id="PS51193">
    <property type="entry name" value="HELICASE_ATP_BIND_2"/>
    <property type="match status" value="1"/>
</dbReference>
<evidence type="ECO:0000256" key="4">
    <source>
        <dbReference type="ARBA" id="ARBA00022741"/>
    </source>
</evidence>
<evidence type="ECO:0000256" key="8">
    <source>
        <dbReference type="ARBA" id="ARBA00023004"/>
    </source>
</evidence>
<keyword evidence="4" id="KW-0547">Nucleotide-binding</keyword>
<evidence type="ECO:0000256" key="9">
    <source>
        <dbReference type="ARBA" id="ARBA00023014"/>
    </source>
</evidence>
<dbReference type="Pfam" id="PF06733">
    <property type="entry name" value="DEAD_2"/>
    <property type="match status" value="1"/>
</dbReference>
<evidence type="ECO:0000256" key="11">
    <source>
        <dbReference type="SAM" id="MobiDB-lite"/>
    </source>
</evidence>
<comment type="similarity">
    <text evidence="2">Belongs to the DEAD box helicase family. DEAH subfamily. DDX11/CHL1 sub-subfamily.</text>
</comment>
<dbReference type="GO" id="GO:0016787">
    <property type="term" value="F:hydrolase activity"/>
    <property type="evidence" value="ECO:0007669"/>
    <property type="project" value="UniProtKB-KW"/>
</dbReference>
<keyword evidence="10" id="KW-0413">Isomerase</keyword>
<dbReference type="PANTHER" id="PTHR11472">
    <property type="entry name" value="DNA REPAIR DEAD HELICASE RAD3/XP-D SUBFAMILY MEMBER"/>
    <property type="match status" value="1"/>
</dbReference>
<evidence type="ECO:0000313" key="14">
    <source>
        <dbReference type="Proteomes" id="UP001281761"/>
    </source>
</evidence>
<dbReference type="EC" id="3.6.4.12" evidence="13"/>
<feature type="domain" description="Helicase ATP-binding" evidence="12">
    <location>
        <begin position="1"/>
        <end position="348"/>
    </location>
</feature>
<dbReference type="InterPro" id="IPR027417">
    <property type="entry name" value="P-loop_NTPase"/>
</dbReference>
<feature type="region of interest" description="Disordered" evidence="11">
    <location>
        <begin position="536"/>
        <end position="563"/>
    </location>
</feature>
<comment type="caution">
    <text evidence="13">The sequence shown here is derived from an EMBL/GenBank/DDBJ whole genome shotgun (WGS) entry which is preliminary data.</text>
</comment>
<dbReference type="InterPro" id="IPR010614">
    <property type="entry name" value="RAD3-like_helicase_DEAD"/>
</dbReference>
<feature type="compositionally biased region" description="Polar residues" evidence="11">
    <location>
        <begin position="536"/>
        <end position="545"/>
    </location>
</feature>
<evidence type="ECO:0000256" key="5">
    <source>
        <dbReference type="ARBA" id="ARBA00022801"/>
    </source>
</evidence>
<evidence type="ECO:0000256" key="2">
    <source>
        <dbReference type="ARBA" id="ARBA00008435"/>
    </source>
</evidence>
<dbReference type="InterPro" id="IPR006554">
    <property type="entry name" value="Helicase-like_DEXD_c2"/>
</dbReference>
<dbReference type="SUPFAM" id="SSF52540">
    <property type="entry name" value="P-loop containing nucleoside triphosphate hydrolases"/>
    <property type="match status" value="1"/>
</dbReference>
<dbReference type="Gene3D" id="3.40.50.300">
    <property type="entry name" value="P-loop containing nucleotide triphosphate hydrolases"/>
    <property type="match status" value="2"/>
</dbReference>
<dbReference type="GO" id="GO:0003678">
    <property type="term" value="F:DNA helicase activity"/>
    <property type="evidence" value="ECO:0007669"/>
    <property type="project" value="UniProtKB-EC"/>
</dbReference>
<dbReference type="Pfam" id="PF13307">
    <property type="entry name" value="Helicase_C_2"/>
    <property type="match status" value="1"/>
</dbReference>
<evidence type="ECO:0000256" key="3">
    <source>
        <dbReference type="ARBA" id="ARBA00022723"/>
    </source>
</evidence>
<keyword evidence="7" id="KW-0067">ATP-binding</keyword>
<dbReference type="PANTHER" id="PTHR11472:SF41">
    <property type="entry name" value="ATP-DEPENDENT DNA HELICASE DDX11-RELATED"/>
    <property type="match status" value="1"/>
</dbReference>
<name>A0ABQ9XY81_9EUKA</name>
<gene>
    <name evidence="13" type="ORF">BLNAU_8647</name>
</gene>
<proteinExistence type="inferred from homology"/>
<keyword evidence="9" id="KW-0411">Iron-sulfur</keyword>
<comment type="cofactor">
    <cofactor evidence="1">
        <name>[4Fe-4S] cluster</name>
        <dbReference type="ChEBI" id="CHEBI:49883"/>
    </cofactor>
</comment>
<evidence type="ECO:0000256" key="10">
    <source>
        <dbReference type="ARBA" id="ARBA00023235"/>
    </source>
</evidence>
<sequence>MKERQLSFLESPTGTGKTLSLLCGTRRFLVDDTFSRVEPPRKSNTLSFGSYGNFQDAVLALSQTRQKEKTERLKIFQQKRTSAQKRFKTDTGSNDSLNDNSDLQDQLADEYASLVSMDEQTFSSPSTQTQQLHNQVIVCTRTHGQIKQIIDEFKRILLILPAPPKSTPLSLFRDYVSRLSISFLASRAHLCINPQVLGLKKSLLIEAECQRLQKESNPKQKCPYSNTDFIQKLTQTIQIIPMDIEELCLRGQEDKACPYYACQNACTSTTYCVTPYNYILDAEARNHSQLQINHSTTIVFDEAHNVPASIDESNSVLVTVQSLQESLKLLQNFSQKRRTRDDRPFSPLGFRSPQVFLPVTGMIEVDSGSEESPENHSQSDDSATNHSPPPPAKTKRKQPPSTGISDPHKALIRVLSKILQSFNTLFEDAKLITNPTSTQHERFILKPVDGFLNACGITENLFEIKEFITDSLLLSKLTAFCLRKVDSDNSDLSLTSPSSLRSFIRFLSMLCLQNKQGWIMIKWKLKSGASVLSTSHFQPQQTLRSSKMEDSDNSDSASSDSENPFERFELDLEGQESSVQFVLMDTSSFFADLLVCRSIIFLGGTLSPIASLAYQLLPAPLIPPSIAKQQSSIIPTTSSQRFFFQHWEHIIKPNQFKAFIVSQFGGQSKQRTPTPFKFDHANRSSSDQLRSLWQILFDLSCRVPDGIVVFFSSYSLLHIAVKYFSEETMSHRVDGVDRPVSLSDLLSERKKLFIEKQGSDTTQTLTSFKTEIDQTWEGSGRTGAMMFCVVGGKMSEGINFSDGYARCVVVVGLPFPNRHDPVLSARLSFSSKQFGKDFADSMYLDLCMRAVNQSIGRCIRHKDDYATKTAELGIQTIGKLSKWEE</sequence>